<organism evidence="9 10">
    <name type="scientific">Rotaria socialis</name>
    <dbReference type="NCBI Taxonomy" id="392032"/>
    <lineage>
        <taxon>Eukaryota</taxon>
        <taxon>Metazoa</taxon>
        <taxon>Spiralia</taxon>
        <taxon>Gnathifera</taxon>
        <taxon>Rotifera</taxon>
        <taxon>Eurotatoria</taxon>
        <taxon>Bdelloidea</taxon>
        <taxon>Philodinida</taxon>
        <taxon>Philodinidae</taxon>
        <taxon>Rotaria</taxon>
    </lineage>
</organism>
<keyword evidence="1" id="KW-0808">Transferase</keyword>
<dbReference type="FunFam" id="3.10.20.370:FF:000001">
    <property type="entry name" value="Retrovirus-related Pol polyprotein from transposon 17.6-like protein"/>
    <property type="match status" value="1"/>
</dbReference>
<dbReference type="GO" id="GO:0016787">
    <property type="term" value="F:hydrolase activity"/>
    <property type="evidence" value="ECO:0007669"/>
    <property type="project" value="UniProtKB-KW"/>
</dbReference>
<keyword evidence="3" id="KW-0540">Nuclease</keyword>
<dbReference type="InterPro" id="IPR043128">
    <property type="entry name" value="Rev_trsase/Diguanyl_cyclase"/>
</dbReference>
<dbReference type="CDD" id="cd01647">
    <property type="entry name" value="RT_LTR"/>
    <property type="match status" value="1"/>
</dbReference>
<dbReference type="SUPFAM" id="SSF56672">
    <property type="entry name" value="DNA/RNA polymerases"/>
    <property type="match status" value="1"/>
</dbReference>
<dbReference type="PROSITE" id="PS50878">
    <property type="entry name" value="RT_POL"/>
    <property type="match status" value="1"/>
</dbReference>
<feature type="region of interest" description="Disordered" evidence="7">
    <location>
        <begin position="334"/>
        <end position="368"/>
    </location>
</feature>
<evidence type="ECO:0000256" key="1">
    <source>
        <dbReference type="ARBA" id="ARBA00022679"/>
    </source>
</evidence>
<dbReference type="InterPro" id="IPR000477">
    <property type="entry name" value="RT_dom"/>
</dbReference>
<dbReference type="Gene3D" id="3.10.20.370">
    <property type="match status" value="1"/>
</dbReference>
<dbReference type="Proteomes" id="UP000663873">
    <property type="component" value="Unassembled WGS sequence"/>
</dbReference>
<dbReference type="EMBL" id="CAJOBP010000997">
    <property type="protein sequence ID" value="CAF4243767.1"/>
    <property type="molecule type" value="Genomic_DNA"/>
</dbReference>
<dbReference type="PANTHER" id="PTHR37984:SF5">
    <property type="entry name" value="PROTEIN NYNRIN-LIKE"/>
    <property type="match status" value="1"/>
</dbReference>
<evidence type="ECO:0000256" key="4">
    <source>
        <dbReference type="ARBA" id="ARBA00022759"/>
    </source>
</evidence>
<evidence type="ECO:0000313" key="10">
    <source>
        <dbReference type="Proteomes" id="UP000663873"/>
    </source>
</evidence>
<evidence type="ECO:0000256" key="2">
    <source>
        <dbReference type="ARBA" id="ARBA00022695"/>
    </source>
</evidence>
<sequence length="825" mass="95100">MLSQLKMHFHFQELMKFLINYPMQCITLNLISNLVISRFLYLKKIAKKAASSTRDNHYQFTVLPQGITNGPATFQRVINHILGPARWKYPLAYIDDIIIYSKTFEEHLLHLNEICTILKDARFPLNPDKCEIVQTQTDYLGDNIKNGEIRPSPHNINDLLNTRLPQAADLHLQILQTDASDEGIGAVLLQTYPEGDRPIAYLSKKFSQAQRKWSLMEQECYAFICALDKWHNYLSGTKFTWETDHKALTQLNKKAKINKRCEQWRLKILEYDYKVKYIPGLTNYMPDYLSRSPVDDAEEDPDEISFFTSKSTQTDSDFINSHLPIVTDVQTRAKKLRNRTPTTEIDVTQLTSDSLTPPPASQSLNTTTAENRIVPISTEQLIDAQQNDDYAENIINNIKNYKNYIIKNNLLMRLSNTPVPYLPQVNGGHFGRNKTIHKIKQRYFWLPIKKTPSKLKPINPPDGVWQLVSMDFHGPITPTSQREDIISKFGTPRCILTDNGTHFTSILTNELFMLSAEEYNNILWKLDNIPSTYTGKSRQNYPTSEETLNQISQTVTTSFNFTLDTESMQTRQRKNKPVLIQIQALLSNNFSIILIFEMCHLPREHTTTFYLIKNLLTTIFNSSKPIYIWGERDELTPFAIYNLFSETQLLLAKFQNLQDTFKEQWQQHVPHLISTISSSDPTSECLCEQCIGKNSHELWSLQDAVNPQLFQSNLKEQQQQDRQKLSIYAASDCLSMQHLLIQTQIITTAPTAITTTIPTTIHPSNINRENLEPISFDDTQREPEPEPEEQQFTTTVSNVFTTTTEPIHDNDLELISSDDDEHHLP</sequence>
<dbReference type="InterPro" id="IPR012337">
    <property type="entry name" value="RNaseH-like_sf"/>
</dbReference>
<dbReference type="Pfam" id="PF17917">
    <property type="entry name" value="RT_RNaseH"/>
    <property type="match status" value="1"/>
</dbReference>
<feature type="domain" description="Reverse transcriptase" evidence="8">
    <location>
        <begin position="1"/>
        <end position="144"/>
    </location>
</feature>
<dbReference type="InterPro" id="IPR050951">
    <property type="entry name" value="Retrovirus_Pol_polyprotein"/>
</dbReference>
<feature type="compositionally biased region" description="Polar residues" evidence="7">
    <location>
        <begin position="339"/>
        <end position="368"/>
    </location>
</feature>
<comment type="caution">
    <text evidence="9">The sequence shown here is derived from an EMBL/GenBank/DDBJ whole genome shotgun (WGS) entry which is preliminary data.</text>
</comment>
<dbReference type="CDD" id="cd09274">
    <property type="entry name" value="RNase_HI_RT_Ty3"/>
    <property type="match status" value="1"/>
</dbReference>
<feature type="region of interest" description="Disordered" evidence="7">
    <location>
        <begin position="803"/>
        <end position="825"/>
    </location>
</feature>
<dbReference type="AlphaFoldDB" id="A0A820E747"/>
<evidence type="ECO:0000256" key="5">
    <source>
        <dbReference type="ARBA" id="ARBA00022801"/>
    </source>
</evidence>
<protein>
    <recommendedName>
        <fullName evidence="8">Reverse transcriptase domain-containing protein</fullName>
    </recommendedName>
</protein>
<dbReference type="SUPFAM" id="SSF53098">
    <property type="entry name" value="Ribonuclease H-like"/>
    <property type="match status" value="1"/>
</dbReference>
<proteinExistence type="predicted"/>
<gene>
    <name evidence="9" type="ORF">UJA718_LOCUS9104</name>
</gene>
<keyword evidence="6" id="KW-0695">RNA-directed DNA polymerase</keyword>
<keyword evidence="4" id="KW-0255">Endonuclease</keyword>
<name>A0A820E747_9BILA</name>
<keyword evidence="2" id="KW-0548">Nucleotidyltransferase</keyword>
<dbReference type="Gene3D" id="3.30.70.270">
    <property type="match status" value="1"/>
</dbReference>
<feature type="region of interest" description="Disordered" evidence="7">
    <location>
        <begin position="776"/>
        <end position="795"/>
    </location>
</feature>
<reference evidence="9" key="1">
    <citation type="submission" date="2021-02" db="EMBL/GenBank/DDBJ databases">
        <authorList>
            <person name="Nowell W R."/>
        </authorList>
    </citation>
    <scope>NUCLEOTIDE SEQUENCE</scope>
</reference>
<evidence type="ECO:0000256" key="6">
    <source>
        <dbReference type="ARBA" id="ARBA00022918"/>
    </source>
</evidence>
<evidence type="ECO:0000256" key="3">
    <source>
        <dbReference type="ARBA" id="ARBA00022722"/>
    </source>
</evidence>
<dbReference type="GO" id="GO:0003964">
    <property type="term" value="F:RNA-directed DNA polymerase activity"/>
    <property type="evidence" value="ECO:0007669"/>
    <property type="project" value="UniProtKB-KW"/>
</dbReference>
<evidence type="ECO:0000313" key="9">
    <source>
        <dbReference type="EMBL" id="CAF4243767.1"/>
    </source>
</evidence>
<keyword evidence="5" id="KW-0378">Hydrolase</keyword>
<accession>A0A820E747</accession>
<keyword evidence="10" id="KW-1185">Reference proteome</keyword>
<evidence type="ECO:0000259" key="8">
    <source>
        <dbReference type="PROSITE" id="PS50878"/>
    </source>
</evidence>
<dbReference type="InterPro" id="IPR043502">
    <property type="entry name" value="DNA/RNA_pol_sf"/>
</dbReference>
<dbReference type="Pfam" id="PF00078">
    <property type="entry name" value="RVT_1"/>
    <property type="match status" value="1"/>
</dbReference>
<evidence type="ECO:0000256" key="7">
    <source>
        <dbReference type="SAM" id="MobiDB-lite"/>
    </source>
</evidence>
<dbReference type="GO" id="GO:0004519">
    <property type="term" value="F:endonuclease activity"/>
    <property type="evidence" value="ECO:0007669"/>
    <property type="project" value="UniProtKB-KW"/>
</dbReference>
<dbReference type="InterPro" id="IPR041373">
    <property type="entry name" value="RT_RNaseH"/>
</dbReference>
<dbReference type="PANTHER" id="PTHR37984">
    <property type="entry name" value="PROTEIN CBG26694"/>
    <property type="match status" value="1"/>
</dbReference>